<dbReference type="EMBL" id="MT144121">
    <property type="protein sequence ID" value="QJA49161.1"/>
    <property type="molecule type" value="Genomic_DNA"/>
</dbReference>
<name>A0A6H1ZP06_9ZZZZ</name>
<accession>A0A6H1ZP06</accession>
<sequence>MANEITSFQRQTACDLALSAYFSAYKVDGNMHFGTYGYQNGVHAADIYFLSPLLEKGNLNFNSESVFCIVYFNGTYYCSLEHGQYTTVDKAMVYRKESIGGGLFAWNEVYRHSQWDIMFNLWVHDGYLYASGMKYEAGNVNAGVVRTSNGTTWTSYISDPGDYAFFGMTTLGNDLWIAATLRGMYWGGANCQPAVFKNTQLQWLDTENIDGDGFWGIAAFNGDIYLGGTHPARIVKYEVATSNKTTVLNLSSKWAVFSLIVDTLTNTLFAFVCASQASTAGSQVWSTTNGTSWTLIAGTDDSPHLLMSPYYDTATDELWVPGGKFDQLSAGFGRIYKAVRQTDPVGPPIVREYVSQYPPAHNAIYVKARSWWTEAPWGDNFRPYFATDPALSVVGSSIGNSWASKETVVVNQRFHIDLGSAKVIKRIYYENYHSHGNGNEAGCKNFSFQGSNDAAAFAATLNFDDNTNWTDLTIIQSIFDQHVAANQADPKYIMVTNTTAYRYYAFKCNNNWGSTYHMGFRRIELQILIDPLIVTVNNCGHTMCSDNVILVQEFEELTYVTQYPPTFSDIYIKATSRWTDREWEGVYFYPWFSVDPYRSLLGTHDNNSWVSANGSTTAQRFHIDLGSKKIIRRILYNNAHYFGGYTERGVQNFTLWGSNEASAFEELTYGVDTGWALLSVSQNTLDQHATVDEVDQKSILVTNVVAYRYYAFKFVDARVSAYYMSIRRIELQTQVAEEPLPGEEPLSYTGQESDEPQIWTMDLTRRSAGDSVVHNPCGHWHKTFEEVSDVCLLYKKQLDADIGVVGPRSMRVLSDRYLYSFQNYEYPNLAVLKKIDSETLTVVRSRGFQATEIYKVWDIQEVAGIIWVLIETDGNYGGSGYKGTWIYRIDMLTFEIIDKRIYADTCAIYIEVEGSQILVGKYYAISTGINDSTTEPPTGPNWALVWAELPVNYAFHVGVWPPATEYAQPAFYRSFLLTSGHIIVAPFTTVAWGISKYTLNGEKVGHVTEINSSITNLVLSRNQLFAAFIITTDVLRLRVIKISDMSIVESIPTYQWNAGSSADSSSVIWHRNGFIYSCGFSSFNPLITGVIKMNQSGEVVASYTHLASVEWPLMGKIITTDKFVFWWQGELGDPAVGGIVKLDLNLNFICVEPFHFISADSPPQGETEIFQESAIETFALALREESRLICYHGAANHYTQWYYHK</sequence>
<organism evidence="1">
    <name type="scientific">viral metagenome</name>
    <dbReference type="NCBI Taxonomy" id="1070528"/>
    <lineage>
        <taxon>unclassified sequences</taxon>
        <taxon>metagenomes</taxon>
        <taxon>organismal metagenomes</taxon>
    </lineage>
</organism>
<reference evidence="1" key="1">
    <citation type="submission" date="2020-03" db="EMBL/GenBank/DDBJ databases">
        <title>The deep terrestrial virosphere.</title>
        <authorList>
            <person name="Holmfeldt K."/>
            <person name="Nilsson E."/>
            <person name="Simone D."/>
            <person name="Lopez-Fernandez M."/>
            <person name="Wu X."/>
            <person name="de Brujin I."/>
            <person name="Lundin D."/>
            <person name="Andersson A."/>
            <person name="Bertilsson S."/>
            <person name="Dopson M."/>
        </authorList>
    </citation>
    <scope>NUCLEOTIDE SEQUENCE</scope>
    <source>
        <strain evidence="1">TM448A01242</strain>
    </source>
</reference>
<dbReference type="AlphaFoldDB" id="A0A6H1ZP06"/>
<proteinExistence type="predicted"/>
<evidence type="ECO:0008006" key="2">
    <source>
        <dbReference type="Google" id="ProtNLM"/>
    </source>
</evidence>
<evidence type="ECO:0000313" key="1">
    <source>
        <dbReference type="EMBL" id="QJA49161.1"/>
    </source>
</evidence>
<gene>
    <name evidence="1" type="ORF">TM448A01242_0005</name>
</gene>
<dbReference type="Gene3D" id="2.60.120.260">
    <property type="entry name" value="Galactose-binding domain-like"/>
    <property type="match status" value="2"/>
</dbReference>
<protein>
    <recommendedName>
        <fullName evidence="2">F5/8 type C domain-containing protein</fullName>
    </recommendedName>
</protein>